<dbReference type="AlphaFoldDB" id="A0A915EEZ6"/>
<dbReference type="WBParaSite" id="jg5383">
    <property type="protein sequence ID" value="jg5383"/>
    <property type="gene ID" value="jg5383"/>
</dbReference>
<proteinExistence type="predicted"/>
<accession>A0A915EEZ6</accession>
<evidence type="ECO:0000313" key="2">
    <source>
        <dbReference type="WBParaSite" id="jg5383"/>
    </source>
</evidence>
<keyword evidence="1" id="KW-1185">Reference proteome</keyword>
<sequence length="117" mass="13747">MLNNLHSCTACRYNKTENLSPHAFDRFDYIVLGSNTAMCMILLRKGILLHTKILCSACLPKDQLQKHQKFPYYQPSMNFKEKVVVLKKRIPIIRRRKIINICFSKKKKLFPKMANCD</sequence>
<reference evidence="2" key="1">
    <citation type="submission" date="2022-11" db="UniProtKB">
        <authorList>
            <consortium name="WormBaseParasite"/>
        </authorList>
    </citation>
    <scope>IDENTIFICATION</scope>
</reference>
<organism evidence="1 2">
    <name type="scientific">Ditylenchus dipsaci</name>
    <dbReference type="NCBI Taxonomy" id="166011"/>
    <lineage>
        <taxon>Eukaryota</taxon>
        <taxon>Metazoa</taxon>
        <taxon>Ecdysozoa</taxon>
        <taxon>Nematoda</taxon>
        <taxon>Chromadorea</taxon>
        <taxon>Rhabditida</taxon>
        <taxon>Tylenchina</taxon>
        <taxon>Tylenchomorpha</taxon>
        <taxon>Sphaerularioidea</taxon>
        <taxon>Anguinidae</taxon>
        <taxon>Anguininae</taxon>
        <taxon>Ditylenchus</taxon>
    </lineage>
</organism>
<dbReference type="Proteomes" id="UP000887574">
    <property type="component" value="Unplaced"/>
</dbReference>
<protein>
    <submittedName>
        <fullName evidence="2">Uncharacterized protein</fullName>
    </submittedName>
</protein>
<evidence type="ECO:0000313" key="1">
    <source>
        <dbReference type="Proteomes" id="UP000887574"/>
    </source>
</evidence>
<name>A0A915EEZ6_9BILA</name>